<evidence type="ECO:0000256" key="12">
    <source>
        <dbReference type="SAM" id="Phobius"/>
    </source>
</evidence>
<dbReference type="InterPro" id="IPR014851">
    <property type="entry name" value="BCS1_N"/>
</dbReference>
<dbReference type="InterPro" id="IPR057495">
    <property type="entry name" value="AAA_lid_BCS1"/>
</dbReference>
<dbReference type="GO" id="GO:0034551">
    <property type="term" value="P:mitochondrial respiratory chain complex III assembly"/>
    <property type="evidence" value="ECO:0007669"/>
    <property type="project" value="UniProtKB-ARBA"/>
</dbReference>
<dbReference type="GO" id="GO:0005743">
    <property type="term" value="C:mitochondrial inner membrane"/>
    <property type="evidence" value="ECO:0007669"/>
    <property type="project" value="UniProtKB-SubCell"/>
</dbReference>
<keyword evidence="6" id="KW-0378">Hydrolase</keyword>
<keyword evidence="4" id="KW-0547">Nucleotide-binding</keyword>
<evidence type="ECO:0000256" key="10">
    <source>
        <dbReference type="ARBA" id="ARBA00023136"/>
    </source>
</evidence>
<comment type="subcellular location">
    <subcellularLocation>
        <location evidence="1">Mitochondrion inner membrane</location>
        <topology evidence="1">Single-pass membrane protein</topology>
    </subcellularLocation>
</comment>
<dbReference type="SMART" id="SM01024">
    <property type="entry name" value="BCS1_N"/>
    <property type="match status" value="1"/>
</dbReference>
<dbReference type="InterPro" id="IPR003959">
    <property type="entry name" value="ATPase_AAA_core"/>
</dbReference>
<dbReference type="PANTHER" id="PTHR23070">
    <property type="entry name" value="BCS1 AAA-TYPE ATPASE"/>
    <property type="match status" value="1"/>
</dbReference>
<evidence type="ECO:0000259" key="13">
    <source>
        <dbReference type="SMART" id="SM00382"/>
    </source>
</evidence>
<dbReference type="CDD" id="cd19510">
    <property type="entry name" value="RecA-like_BCS1"/>
    <property type="match status" value="1"/>
</dbReference>
<dbReference type="InterPro" id="IPR027417">
    <property type="entry name" value="P-loop_NTPase"/>
</dbReference>
<evidence type="ECO:0000256" key="9">
    <source>
        <dbReference type="ARBA" id="ARBA00023128"/>
    </source>
</evidence>
<dbReference type="InterPro" id="IPR003593">
    <property type="entry name" value="AAA+_ATPase"/>
</dbReference>
<dbReference type="SMART" id="SM00382">
    <property type="entry name" value="AAA"/>
    <property type="match status" value="1"/>
</dbReference>
<evidence type="ECO:0000256" key="6">
    <source>
        <dbReference type="ARBA" id="ARBA00022801"/>
    </source>
</evidence>
<dbReference type="Pfam" id="PF00004">
    <property type="entry name" value="AAA"/>
    <property type="match status" value="1"/>
</dbReference>
<dbReference type="Proteomes" id="UP000789759">
    <property type="component" value="Unassembled WGS sequence"/>
</dbReference>
<keyword evidence="10 12" id="KW-0472">Membrane</keyword>
<keyword evidence="5" id="KW-0999">Mitochondrion inner membrane</keyword>
<comment type="caution">
    <text evidence="15">The sequence shown here is derived from an EMBL/GenBank/DDBJ whole genome shotgun (WGS) entry which is preliminary data.</text>
</comment>
<feature type="domain" description="AAA+ ATPase" evidence="13">
    <location>
        <begin position="224"/>
        <end position="353"/>
    </location>
</feature>
<dbReference type="Pfam" id="PF25426">
    <property type="entry name" value="AAA_lid_BCS1"/>
    <property type="match status" value="1"/>
</dbReference>
<protein>
    <submittedName>
        <fullName evidence="15">2965_t:CDS:1</fullName>
    </submittedName>
</protein>
<dbReference type="Pfam" id="PF08740">
    <property type="entry name" value="BCS1_N"/>
    <property type="match status" value="1"/>
</dbReference>
<reference evidence="15" key="1">
    <citation type="submission" date="2021-06" db="EMBL/GenBank/DDBJ databases">
        <authorList>
            <person name="Kallberg Y."/>
            <person name="Tangrot J."/>
            <person name="Rosling A."/>
        </authorList>
    </citation>
    <scope>NUCLEOTIDE SEQUENCE</scope>
    <source>
        <strain evidence="15">FL966</strain>
    </source>
</reference>
<feature type="transmembrane region" description="Helical" evidence="12">
    <location>
        <begin position="16"/>
        <end position="37"/>
    </location>
</feature>
<dbReference type="Gene3D" id="3.40.50.300">
    <property type="entry name" value="P-loop containing nucleotide triphosphate hydrolases"/>
    <property type="match status" value="1"/>
</dbReference>
<sequence length="424" mass="47858">MPDNPLLGTLFSSNPYFSAGVGVLGVGAGLAIFRQGLTRGMTLARRQLLVSLEIPSKDKSYAWFLHWMSKQSIRNAHQLAVETSFVQHDNGSVSADFKLVPGPGRHFFKWKGVWLQVERVRDNKMLDITTGSPWETVTLTTISRDRHIFTDLLREAQELALAQQEGKTVIYTSWGPEWRPFGLPRKRRSLDSVILDQGVKERIVKDVKDFINNGNWYNERGIPYRRGYLLYGPPGSGKSSFIQALAGELEYNICILNLSEVGLTDDRLNHLLSNVPERSIMLLEDIDAAFTQKREAQGYGSSVTFSGLLNALDGVAASEERIIFMTTNFVDRLQPVLIRPGRVDFKEHLGVASDYQIRTMFLRFYENETELAEKFVEKLRGKEISTAQLQGHFVFWKDNPLGTIPITPGRTTPPRAVPQQDVAL</sequence>
<organism evidence="15 16">
    <name type="scientific">Cetraspora pellucida</name>
    <dbReference type="NCBI Taxonomy" id="1433469"/>
    <lineage>
        <taxon>Eukaryota</taxon>
        <taxon>Fungi</taxon>
        <taxon>Fungi incertae sedis</taxon>
        <taxon>Mucoromycota</taxon>
        <taxon>Glomeromycotina</taxon>
        <taxon>Glomeromycetes</taxon>
        <taxon>Diversisporales</taxon>
        <taxon>Gigasporaceae</taxon>
        <taxon>Cetraspora</taxon>
    </lineage>
</organism>
<gene>
    <name evidence="15" type="ORF">CPELLU_LOCUS4353</name>
</gene>
<dbReference type="AlphaFoldDB" id="A0A9N9FLS0"/>
<dbReference type="SUPFAM" id="SSF52540">
    <property type="entry name" value="P-loop containing nucleoside triphosphate hydrolases"/>
    <property type="match status" value="1"/>
</dbReference>
<keyword evidence="7" id="KW-0067">ATP-binding</keyword>
<comment type="similarity">
    <text evidence="2">Belongs to the AAA ATPase family. BCS1 subfamily.</text>
</comment>
<comment type="catalytic activity">
    <reaction evidence="11">
        <text>ATP + H2O = ADP + phosphate + H(+)</text>
        <dbReference type="Rhea" id="RHEA:13065"/>
        <dbReference type="ChEBI" id="CHEBI:15377"/>
        <dbReference type="ChEBI" id="CHEBI:15378"/>
        <dbReference type="ChEBI" id="CHEBI:30616"/>
        <dbReference type="ChEBI" id="CHEBI:43474"/>
        <dbReference type="ChEBI" id="CHEBI:456216"/>
    </reaction>
    <physiologicalReaction direction="left-to-right" evidence="11">
        <dbReference type="Rhea" id="RHEA:13066"/>
    </physiologicalReaction>
</comment>
<keyword evidence="9" id="KW-0496">Mitochondrion</keyword>
<feature type="domain" description="BCS1 N-terminal" evidence="14">
    <location>
        <begin position="24"/>
        <end position="193"/>
    </location>
</feature>
<keyword evidence="16" id="KW-1185">Reference proteome</keyword>
<proteinExistence type="inferred from homology"/>
<evidence type="ECO:0000256" key="8">
    <source>
        <dbReference type="ARBA" id="ARBA00022989"/>
    </source>
</evidence>
<evidence type="ECO:0000256" key="11">
    <source>
        <dbReference type="ARBA" id="ARBA00048778"/>
    </source>
</evidence>
<dbReference type="GO" id="GO:0016887">
    <property type="term" value="F:ATP hydrolysis activity"/>
    <property type="evidence" value="ECO:0007669"/>
    <property type="project" value="InterPro"/>
</dbReference>
<evidence type="ECO:0000313" key="16">
    <source>
        <dbReference type="Proteomes" id="UP000789759"/>
    </source>
</evidence>
<dbReference type="FunFam" id="3.40.50.300:FF:000768">
    <property type="entry name" value="Probable mitochondrial chaperone bcs1"/>
    <property type="match status" value="1"/>
</dbReference>
<dbReference type="OrthoDB" id="10251412at2759"/>
<evidence type="ECO:0000313" key="15">
    <source>
        <dbReference type="EMBL" id="CAG8542226.1"/>
    </source>
</evidence>
<accession>A0A9N9FLS0</accession>
<dbReference type="EMBL" id="CAJVQA010002268">
    <property type="protein sequence ID" value="CAG8542226.1"/>
    <property type="molecule type" value="Genomic_DNA"/>
</dbReference>
<keyword evidence="8 12" id="KW-1133">Transmembrane helix</keyword>
<dbReference type="InterPro" id="IPR050747">
    <property type="entry name" value="Mitochondrial_chaperone_BCS1"/>
</dbReference>
<evidence type="ECO:0000256" key="7">
    <source>
        <dbReference type="ARBA" id="ARBA00022840"/>
    </source>
</evidence>
<name>A0A9N9FLS0_9GLOM</name>
<dbReference type="GO" id="GO:0005524">
    <property type="term" value="F:ATP binding"/>
    <property type="evidence" value="ECO:0007669"/>
    <property type="project" value="UniProtKB-KW"/>
</dbReference>
<keyword evidence="3 12" id="KW-0812">Transmembrane</keyword>
<evidence type="ECO:0000256" key="3">
    <source>
        <dbReference type="ARBA" id="ARBA00022692"/>
    </source>
</evidence>
<evidence type="ECO:0000256" key="4">
    <source>
        <dbReference type="ARBA" id="ARBA00022741"/>
    </source>
</evidence>
<evidence type="ECO:0000256" key="2">
    <source>
        <dbReference type="ARBA" id="ARBA00007448"/>
    </source>
</evidence>
<evidence type="ECO:0000259" key="14">
    <source>
        <dbReference type="SMART" id="SM01024"/>
    </source>
</evidence>
<evidence type="ECO:0000256" key="5">
    <source>
        <dbReference type="ARBA" id="ARBA00022792"/>
    </source>
</evidence>
<evidence type="ECO:0000256" key="1">
    <source>
        <dbReference type="ARBA" id="ARBA00004434"/>
    </source>
</evidence>